<gene>
    <name evidence="1" type="ORF">RUM8411_01296</name>
</gene>
<dbReference type="AlphaFoldDB" id="A0A1X6YU39"/>
<reference evidence="2" key="1">
    <citation type="submission" date="2017-03" db="EMBL/GenBank/DDBJ databases">
        <authorList>
            <person name="Rodrigo-Torres L."/>
            <person name="Arahal R.D."/>
            <person name="Lucena T."/>
        </authorList>
    </citation>
    <scope>NUCLEOTIDE SEQUENCE [LARGE SCALE GENOMIC DNA]</scope>
    <source>
        <strain evidence="2">CECT 8411</strain>
    </source>
</reference>
<accession>A0A1X6YU39</accession>
<protein>
    <submittedName>
        <fullName evidence="1">Uncharacterized protein</fullName>
    </submittedName>
</protein>
<dbReference type="Proteomes" id="UP000193778">
    <property type="component" value="Unassembled WGS sequence"/>
</dbReference>
<organism evidence="1 2">
    <name type="scientific">Ruegeria meonggei</name>
    <dbReference type="NCBI Taxonomy" id="1446476"/>
    <lineage>
        <taxon>Bacteria</taxon>
        <taxon>Pseudomonadati</taxon>
        <taxon>Pseudomonadota</taxon>
        <taxon>Alphaproteobacteria</taxon>
        <taxon>Rhodobacterales</taxon>
        <taxon>Roseobacteraceae</taxon>
        <taxon>Ruegeria</taxon>
    </lineage>
</organism>
<evidence type="ECO:0000313" key="1">
    <source>
        <dbReference type="EMBL" id="SLN31267.1"/>
    </source>
</evidence>
<dbReference type="EMBL" id="FWFP01000003">
    <property type="protein sequence ID" value="SLN31267.1"/>
    <property type="molecule type" value="Genomic_DNA"/>
</dbReference>
<name>A0A1X6YU39_9RHOB</name>
<keyword evidence="2" id="KW-1185">Reference proteome</keyword>
<evidence type="ECO:0000313" key="2">
    <source>
        <dbReference type="Proteomes" id="UP000193778"/>
    </source>
</evidence>
<sequence length="135" mass="14522">MLMEKILSYAVFAALVLGTPASAFNGRLGYQTVAVNSSIFEVIPRGRTDADGYWCAAADFARRSLGAGWQQPIYVVRGYGPSEATGRRTAVQFSITPPEGVDLNVMSNSVGFIPGQSRSVQSANGLCNRRPLFDN</sequence>
<proteinExistence type="predicted"/>